<evidence type="ECO:0000313" key="1">
    <source>
        <dbReference type="EMBL" id="KKN70098.1"/>
    </source>
</evidence>
<protein>
    <submittedName>
        <fullName evidence="1">Uncharacterized protein</fullName>
    </submittedName>
</protein>
<organism evidence="1">
    <name type="scientific">marine sediment metagenome</name>
    <dbReference type="NCBI Taxonomy" id="412755"/>
    <lineage>
        <taxon>unclassified sequences</taxon>
        <taxon>metagenomes</taxon>
        <taxon>ecological metagenomes</taxon>
    </lineage>
</organism>
<dbReference type="AlphaFoldDB" id="A0A0F9VWH3"/>
<gene>
    <name evidence="1" type="ORF">LCGC14_0434230</name>
</gene>
<comment type="caution">
    <text evidence="1">The sequence shown here is derived from an EMBL/GenBank/DDBJ whole genome shotgun (WGS) entry which is preliminary data.</text>
</comment>
<name>A0A0F9VWH3_9ZZZZ</name>
<dbReference type="EMBL" id="LAZR01000411">
    <property type="protein sequence ID" value="KKN70098.1"/>
    <property type="molecule type" value="Genomic_DNA"/>
</dbReference>
<reference evidence="1" key="1">
    <citation type="journal article" date="2015" name="Nature">
        <title>Complex archaea that bridge the gap between prokaryotes and eukaryotes.</title>
        <authorList>
            <person name="Spang A."/>
            <person name="Saw J.H."/>
            <person name="Jorgensen S.L."/>
            <person name="Zaremba-Niedzwiedzka K."/>
            <person name="Martijn J."/>
            <person name="Lind A.E."/>
            <person name="van Eijk R."/>
            <person name="Schleper C."/>
            <person name="Guy L."/>
            <person name="Ettema T.J."/>
        </authorList>
    </citation>
    <scope>NUCLEOTIDE SEQUENCE</scope>
</reference>
<sequence length="197" mass="21825">MSEAKTARELIEEVIVIISPPIDQIGVSSVGLLKEALTALDAEQKIVICTGCGRTANWFDEDDFGSLGSESGICCHDCGKEEFLTIKELRTKLLIAEQTTIRYASDGIQALTMNWDDKEKIKDIQAVKKVLDEALSAEQTLAALSIEQKIVEETAANLLCYMIDNHEGEPLFEQQLQDIGIRFLKSKYNQALKKGSE</sequence>
<proteinExistence type="predicted"/>
<accession>A0A0F9VWH3</accession>